<comment type="similarity">
    <text evidence="1">Belongs to the mTERF family.</text>
</comment>
<dbReference type="GO" id="GO:0006353">
    <property type="term" value="P:DNA-templated transcription termination"/>
    <property type="evidence" value="ECO:0007669"/>
    <property type="project" value="UniProtKB-KW"/>
</dbReference>
<name>A0AAV6KJP4_9ERIC</name>
<comment type="caution">
    <text evidence="7">The sequence shown here is derived from an EMBL/GenBank/DDBJ whole genome shotgun (WGS) entry which is preliminary data.</text>
</comment>
<dbReference type="FunFam" id="1.25.70.10:FF:000019">
    <property type="entry name" value="mTERF family protein"/>
    <property type="match status" value="1"/>
</dbReference>
<dbReference type="InterPro" id="IPR035979">
    <property type="entry name" value="RBD_domain_sf"/>
</dbReference>
<protein>
    <recommendedName>
        <fullName evidence="6">RRM domain-containing protein</fullName>
    </recommendedName>
</protein>
<dbReference type="AlphaFoldDB" id="A0AAV6KJP4"/>
<keyword evidence="2" id="KW-0804">Transcription</keyword>
<sequence>MEDLKKRKLDEAGNAQFSSSEEQLRPLLEPLAKTQLVDLLAKLFCIQQASGLWSMKNSNSKSGHDLLQFLHGEIEEGAVIVDKATGTSRGYGFITYRDMESAQAALKAPSKLIDGRLAVCNLACEGLSSLSVPPDQAQRKLYIGGLSPETTTEMLLFFFGRHGEIEEGSVAYDKDSNKSRCFGFVTYKTVEAAKKAIDDPQKTLGGRNITVKLADNHKSRTVQPQLQAAMAPVQIPSASGYLQSGKAYSSTAPFGYTYPHPVAAYDSTAYPSTAYPSPSAAAAPYPTQSQSVLKWVSLGFPESNVRSSRTSFWPTGYHIVHCLRSYGRKKLSPPEKGPEFGGCERENAAQLSPAAWKEAQAALQEYLHSTRSLQFVEAEYISRNSPCFLEKLLKKVKNEAEIGRSVTRFLRYHPINEFEPFFESIGLKPAEYAPLLPRELMYLTDDAMLLENYQVLCSYGIGRNNIGRIYKEATEAFKLDNGVLYSKLRALEEIGLSQSTVIKFVSSSPSLLIGDRSRELRKVLDRFKSFGIEHGWIQEHLLEGNSYEFTHMLQLLCLLGNMGSSEEKLQKIFFQHPGLLFEDSGKTAISLIGFLLKFGSTKKEIYSVLNKFPRVKVGNFVSNLRKCYNFLVEIEIEVQDIGRIVHSHPLLLGSCCLKKLDILLADLNTEKEQLCDAVMEDPRVLKGWVIGSRVKQVSNIGVKQVSNLGAEELRSRMMKMKFLMDLGFVENSNEMTKALKVFRGKREELQERFDCFVKAGLDRKDVSEMIKVAPQVLNQSEEVIKRKMDFLVNGLGYPVSSLVAFPAFVTYTIQRVKLRLSMYDWLKEQKIVRPNLSFSTIVGCSDELFIKQYVNKNPRGPEIWEKLKKKIYPD</sequence>
<evidence type="ECO:0000256" key="1">
    <source>
        <dbReference type="ARBA" id="ARBA00007692"/>
    </source>
</evidence>
<organism evidence="7 8">
    <name type="scientific">Rhododendron griersonianum</name>
    <dbReference type="NCBI Taxonomy" id="479676"/>
    <lineage>
        <taxon>Eukaryota</taxon>
        <taxon>Viridiplantae</taxon>
        <taxon>Streptophyta</taxon>
        <taxon>Embryophyta</taxon>
        <taxon>Tracheophyta</taxon>
        <taxon>Spermatophyta</taxon>
        <taxon>Magnoliopsida</taxon>
        <taxon>eudicotyledons</taxon>
        <taxon>Gunneridae</taxon>
        <taxon>Pentapetalae</taxon>
        <taxon>asterids</taxon>
        <taxon>Ericales</taxon>
        <taxon>Ericaceae</taxon>
        <taxon>Ericoideae</taxon>
        <taxon>Rhodoreae</taxon>
        <taxon>Rhododendron</taxon>
    </lineage>
</organism>
<dbReference type="CDD" id="cd21608">
    <property type="entry name" value="RRM2_NsCP33_like"/>
    <property type="match status" value="1"/>
</dbReference>
<dbReference type="Proteomes" id="UP000823749">
    <property type="component" value="Chromosome 4"/>
</dbReference>
<gene>
    <name evidence="7" type="ORF">RHGRI_010445</name>
</gene>
<dbReference type="GO" id="GO:0003723">
    <property type="term" value="F:RNA binding"/>
    <property type="evidence" value="ECO:0007669"/>
    <property type="project" value="UniProtKB-UniRule"/>
</dbReference>
<keyword evidence="2" id="KW-0806">Transcription termination</keyword>
<dbReference type="PROSITE" id="PS50102">
    <property type="entry name" value="RRM"/>
    <property type="match status" value="2"/>
</dbReference>
<evidence type="ECO:0000259" key="6">
    <source>
        <dbReference type="PROSITE" id="PS50102"/>
    </source>
</evidence>
<dbReference type="Pfam" id="PF00076">
    <property type="entry name" value="RRM_1"/>
    <property type="match status" value="2"/>
</dbReference>
<evidence type="ECO:0000256" key="3">
    <source>
        <dbReference type="ARBA" id="ARBA00022884"/>
    </source>
</evidence>
<dbReference type="InterPro" id="IPR000504">
    <property type="entry name" value="RRM_dom"/>
</dbReference>
<evidence type="ECO:0000256" key="2">
    <source>
        <dbReference type="ARBA" id="ARBA00022472"/>
    </source>
</evidence>
<keyword evidence="2" id="KW-0805">Transcription regulation</keyword>
<keyword evidence="3 5" id="KW-0694">RNA-binding</keyword>
<evidence type="ECO:0000313" key="7">
    <source>
        <dbReference type="EMBL" id="KAG5552372.1"/>
    </source>
</evidence>
<dbReference type="PANTHER" id="PTHR48027">
    <property type="entry name" value="HETEROGENEOUS NUCLEAR RIBONUCLEOPROTEIN 87F-RELATED"/>
    <property type="match status" value="1"/>
</dbReference>
<keyword evidence="4" id="KW-0809">Transit peptide</keyword>
<dbReference type="Gene3D" id="1.25.70.10">
    <property type="entry name" value="Transcription termination factor 3, mitochondrial"/>
    <property type="match status" value="2"/>
</dbReference>
<keyword evidence="8" id="KW-1185">Reference proteome</keyword>
<dbReference type="Pfam" id="PF02536">
    <property type="entry name" value="mTERF"/>
    <property type="match status" value="1"/>
</dbReference>
<accession>A0AAV6KJP4</accession>
<dbReference type="InterPro" id="IPR003690">
    <property type="entry name" value="MTERF"/>
</dbReference>
<dbReference type="InterPro" id="IPR038538">
    <property type="entry name" value="MTERF_sf"/>
</dbReference>
<dbReference type="InterPro" id="IPR012677">
    <property type="entry name" value="Nucleotide-bd_a/b_plait_sf"/>
</dbReference>
<dbReference type="SMART" id="SM00360">
    <property type="entry name" value="RRM"/>
    <property type="match status" value="2"/>
</dbReference>
<proteinExistence type="inferred from homology"/>
<reference evidence="7" key="1">
    <citation type="submission" date="2020-08" db="EMBL/GenBank/DDBJ databases">
        <title>Plant Genome Project.</title>
        <authorList>
            <person name="Zhang R.-G."/>
        </authorList>
    </citation>
    <scope>NUCLEOTIDE SEQUENCE</scope>
    <source>
        <strain evidence="7">WSP0</strain>
        <tissue evidence="7">Leaf</tissue>
    </source>
</reference>
<dbReference type="InterPro" id="IPR052462">
    <property type="entry name" value="SLIRP/GR-RBP-like"/>
</dbReference>
<dbReference type="InterPro" id="IPR048289">
    <property type="entry name" value="RRM2_NsCP33-like"/>
</dbReference>
<evidence type="ECO:0000313" key="8">
    <source>
        <dbReference type="Proteomes" id="UP000823749"/>
    </source>
</evidence>
<dbReference type="Gene3D" id="3.30.70.330">
    <property type="match status" value="2"/>
</dbReference>
<dbReference type="SMART" id="SM00733">
    <property type="entry name" value="Mterf"/>
    <property type="match status" value="6"/>
</dbReference>
<dbReference type="EMBL" id="JACTNZ010000004">
    <property type="protein sequence ID" value="KAG5552372.1"/>
    <property type="molecule type" value="Genomic_DNA"/>
</dbReference>
<feature type="domain" description="RRM" evidence="6">
    <location>
        <begin position="33"/>
        <end position="116"/>
    </location>
</feature>
<evidence type="ECO:0000256" key="5">
    <source>
        <dbReference type="PROSITE-ProRule" id="PRU00176"/>
    </source>
</evidence>
<evidence type="ECO:0000256" key="4">
    <source>
        <dbReference type="ARBA" id="ARBA00022946"/>
    </source>
</evidence>
<feature type="domain" description="RRM" evidence="6">
    <location>
        <begin position="139"/>
        <end position="216"/>
    </location>
</feature>
<dbReference type="SUPFAM" id="SSF54928">
    <property type="entry name" value="RNA-binding domain, RBD"/>
    <property type="match status" value="2"/>
</dbReference>